<dbReference type="PANTHER" id="PTHR45663:SF11">
    <property type="entry name" value="GEO12009P1"/>
    <property type="match status" value="1"/>
</dbReference>
<sequence length="107" mass="11887">MSNALDINDGNFEAEVVNSSELTIVDFWAPWCGPCRKLGPVLDEIAQDFEGKIKIVKLNTDENLKTAKEYSVSGLPTLLIFKEGKPVERLVGLMPKTSIITNIEKHL</sequence>
<reference evidence="12" key="1">
    <citation type="submission" date="2020-10" db="EMBL/GenBank/DDBJ databases">
        <authorList>
            <person name="Gilroy R."/>
        </authorList>
    </citation>
    <scope>NUCLEOTIDE SEQUENCE</scope>
    <source>
        <strain evidence="12">CHK154-7741</strain>
    </source>
</reference>
<reference evidence="12" key="2">
    <citation type="journal article" date="2021" name="PeerJ">
        <title>Extensive microbial diversity within the chicken gut microbiome revealed by metagenomics and culture.</title>
        <authorList>
            <person name="Gilroy R."/>
            <person name="Ravi A."/>
            <person name="Getino M."/>
            <person name="Pursley I."/>
            <person name="Horton D.L."/>
            <person name="Alikhan N.F."/>
            <person name="Baker D."/>
            <person name="Gharbi K."/>
            <person name="Hall N."/>
            <person name="Watson M."/>
            <person name="Adriaenssens E.M."/>
            <person name="Foster-Nyarko E."/>
            <person name="Jarju S."/>
            <person name="Secka A."/>
            <person name="Antonio M."/>
            <person name="Oren A."/>
            <person name="Chaudhuri R.R."/>
            <person name="La Ragione R."/>
            <person name="Hildebrand F."/>
            <person name="Pallen M.J."/>
        </authorList>
    </citation>
    <scope>NUCLEOTIDE SEQUENCE</scope>
    <source>
        <strain evidence="12">CHK154-7741</strain>
    </source>
</reference>
<dbReference type="Proteomes" id="UP000886748">
    <property type="component" value="Unassembled WGS sequence"/>
</dbReference>
<dbReference type="PROSITE" id="PS00194">
    <property type="entry name" value="THIOREDOXIN_1"/>
    <property type="match status" value="1"/>
</dbReference>
<keyword evidence="5 10" id="KW-1015">Disulfide bond</keyword>
<dbReference type="NCBIfam" id="TIGR01068">
    <property type="entry name" value="thioredoxin"/>
    <property type="match status" value="1"/>
</dbReference>
<dbReference type="InterPro" id="IPR005746">
    <property type="entry name" value="Thioredoxin"/>
</dbReference>
<dbReference type="InterPro" id="IPR036249">
    <property type="entry name" value="Thioredoxin-like_sf"/>
</dbReference>
<dbReference type="EMBL" id="DVOD01000030">
    <property type="protein sequence ID" value="HIU92326.1"/>
    <property type="molecule type" value="Genomic_DNA"/>
</dbReference>
<dbReference type="SUPFAM" id="SSF52833">
    <property type="entry name" value="Thioredoxin-like"/>
    <property type="match status" value="1"/>
</dbReference>
<dbReference type="InterPro" id="IPR017937">
    <property type="entry name" value="Thioredoxin_CS"/>
</dbReference>
<dbReference type="Pfam" id="PF00085">
    <property type="entry name" value="Thioredoxin"/>
    <property type="match status" value="1"/>
</dbReference>
<evidence type="ECO:0000256" key="2">
    <source>
        <dbReference type="ARBA" id="ARBA00020570"/>
    </source>
</evidence>
<evidence type="ECO:0000256" key="7">
    <source>
        <dbReference type="NCBIfam" id="TIGR01068"/>
    </source>
</evidence>
<keyword evidence="6 10" id="KW-0676">Redox-active center</keyword>
<evidence type="ECO:0000313" key="13">
    <source>
        <dbReference type="Proteomes" id="UP000886748"/>
    </source>
</evidence>
<dbReference type="PROSITE" id="PS51352">
    <property type="entry name" value="THIOREDOXIN_2"/>
    <property type="match status" value="1"/>
</dbReference>
<feature type="domain" description="Thioredoxin" evidence="11">
    <location>
        <begin position="1"/>
        <end position="107"/>
    </location>
</feature>
<dbReference type="PANTHER" id="PTHR45663">
    <property type="entry name" value="GEO12009P1"/>
    <property type="match status" value="1"/>
</dbReference>
<feature type="active site" description="Nucleophile" evidence="9">
    <location>
        <position position="35"/>
    </location>
</feature>
<keyword evidence="3" id="KW-0813">Transport</keyword>
<dbReference type="GO" id="GO:0045454">
    <property type="term" value="P:cell redox homeostasis"/>
    <property type="evidence" value="ECO:0007669"/>
    <property type="project" value="TreeGrafter"/>
</dbReference>
<evidence type="ECO:0000256" key="9">
    <source>
        <dbReference type="PIRSR" id="PIRSR000077-1"/>
    </source>
</evidence>
<keyword evidence="4" id="KW-0249">Electron transport</keyword>
<evidence type="ECO:0000256" key="8">
    <source>
        <dbReference type="PIRNR" id="PIRNR000077"/>
    </source>
</evidence>
<proteinExistence type="inferred from homology"/>
<dbReference type="GO" id="GO:0005829">
    <property type="term" value="C:cytosol"/>
    <property type="evidence" value="ECO:0007669"/>
    <property type="project" value="TreeGrafter"/>
</dbReference>
<dbReference type="CDD" id="cd02947">
    <property type="entry name" value="TRX_family"/>
    <property type="match status" value="1"/>
</dbReference>
<dbReference type="InterPro" id="IPR013766">
    <property type="entry name" value="Thioredoxin_domain"/>
</dbReference>
<dbReference type="AlphaFoldDB" id="A0A9D1N0A2"/>
<comment type="caution">
    <text evidence="12">The sequence shown here is derived from an EMBL/GenBank/DDBJ whole genome shotgun (WGS) entry which is preliminary data.</text>
</comment>
<name>A0A9D1N0A2_9CLOT</name>
<accession>A0A9D1N0A2</accession>
<evidence type="ECO:0000259" key="11">
    <source>
        <dbReference type="PROSITE" id="PS51352"/>
    </source>
</evidence>
<evidence type="ECO:0000256" key="10">
    <source>
        <dbReference type="PIRSR" id="PIRSR000077-4"/>
    </source>
</evidence>
<evidence type="ECO:0000256" key="1">
    <source>
        <dbReference type="ARBA" id="ARBA00008987"/>
    </source>
</evidence>
<protein>
    <recommendedName>
        <fullName evidence="2 7">Thioredoxin</fullName>
    </recommendedName>
</protein>
<feature type="site" description="Contributes to redox potential value" evidence="9">
    <location>
        <position position="34"/>
    </location>
</feature>
<evidence type="ECO:0000256" key="6">
    <source>
        <dbReference type="ARBA" id="ARBA00023284"/>
    </source>
</evidence>
<dbReference type="PRINTS" id="PR00421">
    <property type="entry name" value="THIOREDOXIN"/>
</dbReference>
<feature type="active site" description="Nucleophile" evidence="9">
    <location>
        <position position="32"/>
    </location>
</feature>
<dbReference type="Gene3D" id="3.40.30.10">
    <property type="entry name" value="Glutaredoxin"/>
    <property type="match status" value="1"/>
</dbReference>
<evidence type="ECO:0000256" key="3">
    <source>
        <dbReference type="ARBA" id="ARBA00022448"/>
    </source>
</evidence>
<dbReference type="PIRSF" id="PIRSF000077">
    <property type="entry name" value="Thioredoxin"/>
    <property type="match status" value="1"/>
</dbReference>
<feature type="site" description="Deprotonates C-terminal active site Cys" evidence="9">
    <location>
        <position position="26"/>
    </location>
</feature>
<dbReference type="FunFam" id="3.40.30.10:FF:000001">
    <property type="entry name" value="Thioredoxin"/>
    <property type="match status" value="1"/>
</dbReference>
<organism evidence="12 13">
    <name type="scientific">Candidatus Limenecus avicola</name>
    <dbReference type="NCBI Taxonomy" id="2840847"/>
    <lineage>
        <taxon>Bacteria</taxon>
        <taxon>Bacillati</taxon>
        <taxon>Bacillota</taxon>
        <taxon>Clostridia</taxon>
        <taxon>Eubacteriales</taxon>
        <taxon>Clostridiaceae</taxon>
        <taxon>Clostridiaceae incertae sedis</taxon>
        <taxon>Candidatus Limenecus</taxon>
    </lineage>
</organism>
<evidence type="ECO:0000313" key="12">
    <source>
        <dbReference type="EMBL" id="HIU92326.1"/>
    </source>
</evidence>
<gene>
    <name evidence="12" type="primary">trxA</name>
    <name evidence="12" type="ORF">IAD26_04230</name>
</gene>
<feature type="site" description="Contributes to redox potential value" evidence="9">
    <location>
        <position position="33"/>
    </location>
</feature>
<feature type="disulfide bond" description="Redox-active" evidence="10">
    <location>
        <begin position="32"/>
        <end position="35"/>
    </location>
</feature>
<evidence type="ECO:0000256" key="4">
    <source>
        <dbReference type="ARBA" id="ARBA00022982"/>
    </source>
</evidence>
<comment type="similarity">
    <text evidence="1 8">Belongs to the thioredoxin family.</text>
</comment>
<evidence type="ECO:0000256" key="5">
    <source>
        <dbReference type="ARBA" id="ARBA00023157"/>
    </source>
</evidence>
<dbReference type="GO" id="GO:0015035">
    <property type="term" value="F:protein-disulfide reductase activity"/>
    <property type="evidence" value="ECO:0007669"/>
    <property type="project" value="UniProtKB-UniRule"/>
</dbReference>